<organism evidence="1">
    <name type="scientific">Myoviridae sp. ctNQV2</name>
    <dbReference type="NCBI Taxonomy" id="2827683"/>
    <lineage>
        <taxon>Viruses</taxon>
        <taxon>Duplodnaviria</taxon>
        <taxon>Heunggongvirae</taxon>
        <taxon>Uroviricota</taxon>
        <taxon>Caudoviricetes</taxon>
    </lineage>
</organism>
<dbReference type="EMBL" id="BK032510">
    <property type="protein sequence ID" value="DAF43772.1"/>
    <property type="molecule type" value="Genomic_DNA"/>
</dbReference>
<evidence type="ECO:0000313" key="1">
    <source>
        <dbReference type="EMBL" id="DAF43772.1"/>
    </source>
</evidence>
<protein>
    <submittedName>
        <fullName evidence="1">Uncharacterized protein</fullName>
    </submittedName>
</protein>
<sequence>MSKLKKAQNMRADFINFIKSVVFMKGKLNICGEQEINFDNVSNVISLDYFDINGASHSSYIESISSCNDKLVFNTKNGDVLTPSDLEMKVLENIVDILKE</sequence>
<proteinExistence type="predicted"/>
<reference evidence="1" key="1">
    <citation type="journal article" date="2021" name="Proc. Natl. Acad. Sci. U.S.A.">
        <title>A Catalog of Tens of Thousands of Viruses from Human Metagenomes Reveals Hidden Associations with Chronic Diseases.</title>
        <authorList>
            <person name="Tisza M.J."/>
            <person name="Buck C.B."/>
        </authorList>
    </citation>
    <scope>NUCLEOTIDE SEQUENCE</scope>
    <source>
        <strain evidence="1">CtNQV2</strain>
    </source>
</reference>
<name>A0A8S5RYD0_9CAUD</name>
<accession>A0A8S5RYD0</accession>